<dbReference type="SUPFAM" id="SSF52540">
    <property type="entry name" value="P-loop containing nucleoside triphosphate hydrolases"/>
    <property type="match status" value="1"/>
</dbReference>
<dbReference type="Pfam" id="PF02706">
    <property type="entry name" value="Wzz"/>
    <property type="match status" value="1"/>
</dbReference>
<feature type="domain" description="Tyrosine-protein kinase G-rich" evidence="20">
    <location>
        <begin position="384"/>
        <end position="455"/>
    </location>
</feature>
<sequence>MTQTNDPALGTMPSDDDIDLQRYVAAFRRRAGLFMAVATVVCLIVLALMLGQTPVYTATANLQINTRKEQVIAGPAVLSALDAEAAIVDTEVEVLKSPQLAAGVVDALNLAQDPEFNARLRKSTFAALADRTGRTAIPDREIERQQVIDAVSRRLTVRRVGLTYSMAVGFTSDSPTKAARIANAFAERYLQSQLTAKFDANSQANAFLGARLEDLRRQVETADAAVSLYRIENGLLSAQGATLTEQEISVYNQQLASARAQQAEQDARLRTARSQMAAGSNGDDVGEALTSPVVQNLRAQRAAISIRVADLSVRYGPLHPDMIRARQELADIDAQIQAEIRRVVSNLDAQAQVAQQRAASVQASLNAARGVLADNNAASVRLRELEGEAEAARAIYRAFLDRYRETSAQTGVEQADARIVSRATPPTSQSAPNLMLSLALGLVLGVGVGALAVIVANTMQTGLGGPEDIERKLGLAPIGTIPLASSVAAPEDRDLHPIDLVLQRPLSVFTEAFRALRTSITPIVSVVGEPAGRIVAVTSALPGEGKTTAAVCLTRVAARSGGRILLIDGDPRRRGVTRMLGLDPNAGLAEVLHGAASWRNLLVLDPASGAHVLPLSGAGLSADDLFAAPPMDALLTELRQAFDLIVIDTAPVLVLADARVLAAKADSVLLLARWRKTPARTVAAAVRILNQSGARTLGVTLTQVDVRAQARQDYGHAGYDYQAYRKYYAA</sequence>
<gene>
    <name evidence="21" type="ORF">EGY25_01750</name>
</gene>
<feature type="transmembrane region" description="Helical" evidence="17">
    <location>
        <begin position="31"/>
        <end position="51"/>
    </location>
</feature>
<dbReference type="EC" id="2.7.10.2" evidence="4"/>
<dbReference type="Pfam" id="PF13807">
    <property type="entry name" value="GNVR"/>
    <property type="match status" value="1"/>
</dbReference>
<evidence type="ECO:0000256" key="5">
    <source>
        <dbReference type="ARBA" id="ARBA00022475"/>
    </source>
</evidence>
<dbReference type="EMBL" id="SPVH01000001">
    <property type="protein sequence ID" value="TFW15334.1"/>
    <property type="molecule type" value="Genomic_DNA"/>
</dbReference>
<keyword evidence="14" id="KW-0829">Tyrosine-protein kinase</keyword>
<dbReference type="Pfam" id="PF13614">
    <property type="entry name" value="AAA_31"/>
    <property type="match status" value="1"/>
</dbReference>
<keyword evidence="6" id="KW-0997">Cell inner membrane</keyword>
<evidence type="ECO:0000256" key="10">
    <source>
        <dbReference type="ARBA" id="ARBA00022777"/>
    </source>
</evidence>
<dbReference type="Proteomes" id="UP000298216">
    <property type="component" value="Unassembled WGS sequence"/>
</dbReference>
<keyword evidence="5" id="KW-1003">Cell membrane</keyword>
<keyword evidence="22" id="KW-1185">Reference proteome</keyword>
<feature type="domain" description="AAA" evidence="19">
    <location>
        <begin position="533"/>
        <end position="671"/>
    </location>
</feature>
<dbReference type="CDD" id="cd05387">
    <property type="entry name" value="BY-kinase"/>
    <property type="match status" value="1"/>
</dbReference>
<dbReference type="InterPro" id="IPR025669">
    <property type="entry name" value="AAA_dom"/>
</dbReference>
<comment type="subcellular location">
    <subcellularLocation>
        <location evidence="1">Cell inner membrane</location>
        <topology evidence="1">Multi-pass membrane protein</topology>
    </subcellularLocation>
</comment>
<keyword evidence="8 17" id="KW-0812">Transmembrane</keyword>
<evidence type="ECO:0000256" key="16">
    <source>
        <dbReference type="SAM" id="Coils"/>
    </source>
</evidence>
<dbReference type="InterPro" id="IPR032807">
    <property type="entry name" value="GNVR"/>
</dbReference>
<comment type="similarity">
    <text evidence="3">Belongs to the etk/wzc family.</text>
</comment>
<evidence type="ECO:0000259" key="18">
    <source>
        <dbReference type="Pfam" id="PF02706"/>
    </source>
</evidence>
<comment type="similarity">
    <text evidence="2">Belongs to the CpsD/CapB family.</text>
</comment>
<dbReference type="OrthoDB" id="230260at2"/>
<evidence type="ECO:0000259" key="20">
    <source>
        <dbReference type="Pfam" id="PF13807"/>
    </source>
</evidence>
<evidence type="ECO:0000256" key="13">
    <source>
        <dbReference type="ARBA" id="ARBA00023136"/>
    </source>
</evidence>
<name>A0A4Y9S1W3_9CAUL</name>
<evidence type="ECO:0000256" key="4">
    <source>
        <dbReference type="ARBA" id="ARBA00011903"/>
    </source>
</evidence>
<keyword evidence="9" id="KW-0547">Nucleotide-binding</keyword>
<evidence type="ECO:0000256" key="6">
    <source>
        <dbReference type="ARBA" id="ARBA00022519"/>
    </source>
</evidence>
<evidence type="ECO:0000256" key="12">
    <source>
        <dbReference type="ARBA" id="ARBA00022989"/>
    </source>
</evidence>
<dbReference type="AlphaFoldDB" id="A0A4Y9S1W3"/>
<proteinExistence type="inferred from homology"/>
<feature type="coiled-coil region" evidence="16">
    <location>
        <begin position="375"/>
        <end position="402"/>
    </location>
</feature>
<keyword evidence="7" id="KW-0808">Transferase</keyword>
<evidence type="ECO:0000313" key="22">
    <source>
        <dbReference type="Proteomes" id="UP000298216"/>
    </source>
</evidence>
<keyword evidence="13 17" id="KW-0472">Membrane</keyword>
<dbReference type="PANTHER" id="PTHR32309">
    <property type="entry name" value="TYROSINE-PROTEIN KINASE"/>
    <property type="match status" value="1"/>
</dbReference>
<evidence type="ECO:0000256" key="2">
    <source>
        <dbReference type="ARBA" id="ARBA00007316"/>
    </source>
</evidence>
<keyword evidence="11" id="KW-0067">ATP-binding</keyword>
<dbReference type="InterPro" id="IPR003856">
    <property type="entry name" value="LPS_length_determ_N"/>
</dbReference>
<evidence type="ECO:0000256" key="3">
    <source>
        <dbReference type="ARBA" id="ARBA00008883"/>
    </source>
</evidence>
<evidence type="ECO:0000256" key="8">
    <source>
        <dbReference type="ARBA" id="ARBA00022692"/>
    </source>
</evidence>
<dbReference type="GO" id="GO:0004713">
    <property type="term" value="F:protein tyrosine kinase activity"/>
    <property type="evidence" value="ECO:0007669"/>
    <property type="project" value="TreeGrafter"/>
</dbReference>
<evidence type="ECO:0000259" key="19">
    <source>
        <dbReference type="Pfam" id="PF13614"/>
    </source>
</evidence>
<keyword evidence="16" id="KW-0175">Coiled coil</keyword>
<protein>
    <recommendedName>
        <fullName evidence="4">non-specific protein-tyrosine kinase</fullName>
        <ecNumber evidence="4">2.7.10.2</ecNumber>
    </recommendedName>
</protein>
<keyword evidence="12 17" id="KW-1133">Transmembrane helix</keyword>
<dbReference type="GO" id="GO:0005886">
    <property type="term" value="C:plasma membrane"/>
    <property type="evidence" value="ECO:0007669"/>
    <property type="project" value="UniProtKB-SubCell"/>
</dbReference>
<comment type="catalytic activity">
    <reaction evidence="15">
        <text>L-tyrosyl-[protein] + ATP = O-phospho-L-tyrosyl-[protein] + ADP + H(+)</text>
        <dbReference type="Rhea" id="RHEA:10596"/>
        <dbReference type="Rhea" id="RHEA-COMP:10136"/>
        <dbReference type="Rhea" id="RHEA-COMP:20101"/>
        <dbReference type="ChEBI" id="CHEBI:15378"/>
        <dbReference type="ChEBI" id="CHEBI:30616"/>
        <dbReference type="ChEBI" id="CHEBI:46858"/>
        <dbReference type="ChEBI" id="CHEBI:61978"/>
        <dbReference type="ChEBI" id="CHEBI:456216"/>
        <dbReference type="EC" id="2.7.10.2"/>
    </reaction>
</comment>
<evidence type="ECO:0000256" key="11">
    <source>
        <dbReference type="ARBA" id="ARBA00022840"/>
    </source>
</evidence>
<evidence type="ECO:0000256" key="1">
    <source>
        <dbReference type="ARBA" id="ARBA00004429"/>
    </source>
</evidence>
<evidence type="ECO:0000256" key="17">
    <source>
        <dbReference type="SAM" id="Phobius"/>
    </source>
</evidence>
<dbReference type="Gene3D" id="3.40.50.300">
    <property type="entry name" value="P-loop containing nucleotide triphosphate hydrolases"/>
    <property type="match status" value="1"/>
</dbReference>
<evidence type="ECO:0000256" key="14">
    <source>
        <dbReference type="ARBA" id="ARBA00023137"/>
    </source>
</evidence>
<evidence type="ECO:0000313" key="21">
    <source>
        <dbReference type="EMBL" id="TFW15334.1"/>
    </source>
</evidence>
<reference evidence="21 22" key="1">
    <citation type="submission" date="2019-03" db="EMBL/GenBank/DDBJ databases">
        <title>Draft genome of Brevundimonas sp. a heavy metal resistant soil bacteria.</title>
        <authorList>
            <person name="Soto J."/>
        </authorList>
    </citation>
    <scope>NUCLEOTIDE SEQUENCE [LARGE SCALE GENOMIC DNA]</scope>
    <source>
        <strain evidence="21 22">B-10</strain>
    </source>
</reference>
<evidence type="ECO:0000256" key="7">
    <source>
        <dbReference type="ARBA" id="ARBA00022679"/>
    </source>
</evidence>
<dbReference type="InterPro" id="IPR050445">
    <property type="entry name" value="Bact_polysacc_biosynth/exp"/>
</dbReference>
<dbReference type="PANTHER" id="PTHR32309:SF13">
    <property type="entry name" value="FERRIC ENTEROBACTIN TRANSPORT PROTEIN FEPE"/>
    <property type="match status" value="1"/>
</dbReference>
<accession>A0A4Y9S1W3</accession>
<organism evidence="21 22">
    <name type="scientific">Brevundimonas intermedia</name>
    <dbReference type="NCBI Taxonomy" id="74315"/>
    <lineage>
        <taxon>Bacteria</taxon>
        <taxon>Pseudomonadati</taxon>
        <taxon>Pseudomonadota</taxon>
        <taxon>Alphaproteobacteria</taxon>
        <taxon>Caulobacterales</taxon>
        <taxon>Caulobacteraceae</taxon>
        <taxon>Brevundimonas</taxon>
    </lineage>
</organism>
<dbReference type="InterPro" id="IPR005702">
    <property type="entry name" value="Wzc-like_C"/>
</dbReference>
<evidence type="ECO:0000256" key="9">
    <source>
        <dbReference type="ARBA" id="ARBA00022741"/>
    </source>
</evidence>
<evidence type="ECO:0000256" key="15">
    <source>
        <dbReference type="ARBA" id="ARBA00051245"/>
    </source>
</evidence>
<comment type="caution">
    <text evidence="21">The sequence shown here is derived from an EMBL/GenBank/DDBJ whole genome shotgun (WGS) entry which is preliminary data.</text>
</comment>
<dbReference type="InterPro" id="IPR027417">
    <property type="entry name" value="P-loop_NTPase"/>
</dbReference>
<dbReference type="RefSeq" id="WP_135193330.1">
    <property type="nucleotide sequence ID" value="NZ_SPVH01000001.1"/>
</dbReference>
<keyword evidence="10" id="KW-0418">Kinase</keyword>
<feature type="domain" description="Polysaccharide chain length determinant N-terminal" evidence="18">
    <location>
        <begin position="16"/>
        <end position="107"/>
    </location>
</feature>
<feature type="coiled-coil region" evidence="16">
    <location>
        <begin position="205"/>
        <end position="261"/>
    </location>
</feature>